<proteinExistence type="predicted"/>
<sequence>HRLILFVFPLAMAGNVIFDEMAEFVAHEEYFELTCLQEKSELAIDDFFIQYPTLKPSSRADIITLKRSFVKFIDMEREDQLKIIGGGWTEHDVLAHFIQGLKEFAREEYKQLNSEEKNFVGGMDDWVEHKLALQPALKDIRQKKADFLVSGLSMEEFAAEVMRKGATIAHKWDMDPSYEKMEEASQTPEFEAAFRAWEEKKEKGGDEILSIHIDHQTNEMNFDTIKINKDKHNEEL</sequence>
<organism evidence="2 3">
    <name type="scientific">Pristionchus entomophagus</name>
    <dbReference type="NCBI Taxonomy" id="358040"/>
    <lineage>
        <taxon>Eukaryota</taxon>
        <taxon>Metazoa</taxon>
        <taxon>Ecdysozoa</taxon>
        <taxon>Nematoda</taxon>
        <taxon>Chromadorea</taxon>
        <taxon>Rhabditida</taxon>
        <taxon>Rhabditina</taxon>
        <taxon>Diplogasteromorpha</taxon>
        <taxon>Diplogasteroidea</taxon>
        <taxon>Neodiplogasteridae</taxon>
        <taxon>Pristionchus</taxon>
    </lineage>
</organism>
<feature type="signal peptide" evidence="1">
    <location>
        <begin position="1"/>
        <end position="18"/>
    </location>
</feature>
<feature type="non-terminal residue" evidence="2">
    <location>
        <position position="1"/>
    </location>
</feature>
<keyword evidence="3" id="KW-1185">Reference proteome</keyword>
<evidence type="ECO:0000313" key="3">
    <source>
        <dbReference type="Proteomes" id="UP001432027"/>
    </source>
</evidence>
<protein>
    <submittedName>
        <fullName evidence="2">Uncharacterized protein</fullName>
    </submittedName>
</protein>
<evidence type="ECO:0000313" key="2">
    <source>
        <dbReference type="EMBL" id="GMS96389.1"/>
    </source>
</evidence>
<dbReference type="Proteomes" id="UP001432027">
    <property type="component" value="Unassembled WGS sequence"/>
</dbReference>
<reference evidence="2" key="1">
    <citation type="submission" date="2023-10" db="EMBL/GenBank/DDBJ databases">
        <title>Genome assembly of Pristionchus species.</title>
        <authorList>
            <person name="Yoshida K."/>
            <person name="Sommer R.J."/>
        </authorList>
    </citation>
    <scope>NUCLEOTIDE SEQUENCE</scope>
    <source>
        <strain evidence="2">RS0144</strain>
    </source>
</reference>
<keyword evidence="1" id="KW-0732">Signal</keyword>
<name>A0AAV5TPS9_9BILA</name>
<dbReference type="AlphaFoldDB" id="A0AAV5TPS9"/>
<feature type="chain" id="PRO_5043562909" evidence="1">
    <location>
        <begin position="19"/>
        <end position="236"/>
    </location>
</feature>
<comment type="caution">
    <text evidence="2">The sequence shown here is derived from an EMBL/GenBank/DDBJ whole genome shotgun (WGS) entry which is preliminary data.</text>
</comment>
<accession>A0AAV5TPS9</accession>
<dbReference type="EMBL" id="BTSX01000004">
    <property type="protein sequence ID" value="GMS96389.1"/>
    <property type="molecule type" value="Genomic_DNA"/>
</dbReference>
<evidence type="ECO:0000256" key="1">
    <source>
        <dbReference type="SAM" id="SignalP"/>
    </source>
</evidence>
<gene>
    <name evidence="2" type="ORF">PENTCL1PPCAC_18564</name>
</gene>